<evidence type="ECO:0000313" key="5">
    <source>
        <dbReference type="EMBL" id="MBC5767342.1"/>
    </source>
</evidence>
<organism evidence="5 6">
    <name type="scientific">Ramlibacter albus</name>
    <dbReference type="NCBI Taxonomy" id="2079448"/>
    <lineage>
        <taxon>Bacteria</taxon>
        <taxon>Pseudomonadati</taxon>
        <taxon>Pseudomonadota</taxon>
        <taxon>Betaproteobacteria</taxon>
        <taxon>Burkholderiales</taxon>
        <taxon>Comamonadaceae</taxon>
        <taxon>Ramlibacter</taxon>
    </lineage>
</organism>
<reference evidence="5" key="1">
    <citation type="submission" date="2020-08" db="EMBL/GenBank/DDBJ databases">
        <title>Ramlibacter sp. GTP1 16S ribosomal RNA gene genome sequencing and assembly.</title>
        <authorList>
            <person name="Kang M."/>
        </authorList>
    </citation>
    <scope>NUCLEOTIDE SEQUENCE</scope>
    <source>
        <strain evidence="5">GTP1</strain>
    </source>
</reference>
<keyword evidence="3" id="KW-0732">Signal</keyword>
<comment type="caution">
    <text evidence="5">The sequence shown here is derived from an EMBL/GenBank/DDBJ whole genome shotgun (WGS) entry which is preliminary data.</text>
</comment>
<dbReference type="Proteomes" id="UP000596827">
    <property type="component" value="Unassembled WGS sequence"/>
</dbReference>
<dbReference type="AlphaFoldDB" id="A0A923ME49"/>
<dbReference type="InterPro" id="IPR008816">
    <property type="entry name" value="Gly_zipper_2TM_dom"/>
</dbReference>
<dbReference type="EMBL" id="JACORU010000010">
    <property type="protein sequence ID" value="MBC5767342.1"/>
    <property type="molecule type" value="Genomic_DNA"/>
</dbReference>
<evidence type="ECO:0000313" key="6">
    <source>
        <dbReference type="Proteomes" id="UP000596827"/>
    </source>
</evidence>
<evidence type="ECO:0000259" key="4">
    <source>
        <dbReference type="Pfam" id="PF05433"/>
    </source>
</evidence>
<sequence length="237" mass="24848">MKKCMLFLALGLVGAGALAQETGRVISSTPVIQQVAVPRQVCNQQQVVTQQPQSSGGGAVVGAIVGGLLGHTIGHGFGRAAATGVGVVAGAAVGDSVENRGNAPVASVQQACTTQTFYENRTLGYNVTYEYNGKQYTVQMPYDPGPSVNLQVTPVGAGGAGGAQPMRPQPQSMGGATTTYVSPAVIDQSVTVLPAVAPVVYAAPYYYRPYPYYYPVGVSLNFGYWGGHRYHGHRHWR</sequence>
<accession>A0A923ME49</accession>
<feature type="signal peptide" evidence="3">
    <location>
        <begin position="1"/>
        <end position="19"/>
    </location>
</feature>
<name>A0A923ME49_9BURK</name>
<comment type="subcellular location">
    <subcellularLocation>
        <location evidence="1">Membrane</location>
    </subcellularLocation>
</comment>
<evidence type="ECO:0000256" key="3">
    <source>
        <dbReference type="SAM" id="SignalP"/>
    </source>
</evidence>
<dbReference type="InterPro" id="IPR051407">
    <property type="entry name" value="Bact_OM_lipoprot/Surf_antigen"/>
</dbReference>
<dbReference type="GO" id="GO:0019867">
    <property type="term" value="C:outer membrane"/>
    <property type="evidence" value="ECO:0007669"/>
    <property type="project" value="InterPro"/>
</dbReference>
<proteinExistence type="predicted"/>
<dbReference type="PANTHER" id="PTHR35603">
    <property type="match status" value="1"/>
</dbReference>
<dbReference type="PANTHER" id="PTHR35603:SF2">
    <property type="entry name" value="OUTER MEMBRANE LIPOPROTEIN"/>
    <property type="match status" value="1"/>
</dbReference>
<feature type="chain" id="PRO_5036794057" evidence="3">
    <location>
        <begin position="20"/>
        <end position="237"/>
    </location>
</feature>
<gene>
    <name evidence="5" type="ORF">H8R02_22950</name>
</gene>
<keyword evidence="2" id="KW-0472">Membrane</keyword>
<evidence type="ECO:0000256" key="1">
    <source>
        <dbReference type="ARBA" id="ARBA00004370"/>
    </source>
</evidence>
<evidence type="ECO:0000256" key="2">
    <source>
        <dbReference type="ARBA" id="ARBA00023136"/>
    </source>
</evidence>
<dbReference type="Pfam" id="PF05433">
    <property type="entry name" value="Rick_17kDa_Anti"/>
    <property type="match status" value="1"/>
</dbReference>
<feature type="domain" description="Glycine zipper 2TM" evidence="4">
    <location>
        <begin position="57"/>
        <end position="97"/>
    </location>
</feature>
<keyword evidence="6" id="KW-1185">Reference proteome</keyword>
<protein>
    <submittedName>
        <fullName evidence="5">Glycine zipper 2TM domain-containing protein</fullName>
    </submittedName>
</protein>